<keyword evidence="3" id="KW-1185">Reference proteome</keyword>
<evidence type="ECO:0000313" key="3">
    <source>
        <dbReference type="Proteomes" id="UP000241444"/>
    </source>
</evidence>
<organism evidence="2 3">
    <name type="scientific">Phyllobacterium brassicacearum</name>
    <dbReference type="NCBI Taxonomy" id="314235"/>
    <lineage>
        <taxon>Bacteria</taxon>
        <taxon>Pseudomonadati</taxon>
        <taxon>Pseudomonadota</taxon>
        <taxon>Alphaproteobacteria</taxon>
        <taxon>Hyphomicrobiales</taxon>
        <taxon>Phyllobacteriaceae</taxon>
        <taxon>Phyllobacterium</taxon>
    </lineage>
</organism>
<gene>
    <name evidence="2" type="ORF">CU102_17965</name>
</gene>
<evidence type="ECO:0000313" key="2">
    <source>
        <dbReference type="EMBL" id="PSH66695.1"/>
    </source>
</evidence>
<keyword evidence="1" id="KW-1133">Transmembrane helix</keyword>
<feature type="transmembrane region" description="Helical" evidence="1">
    <location>
        <begin position="70"/>
        <end position="90"/>
    </location>
</feature>
<dbReference type="EMBL" id="PGGO01000014">
    <property type="protein sequence ID" value="PSH66695.1"/>
    <property type="molecule type" value="Genomic_DNA"/>
</dbReference>
<feature type="transmembrane region" description="Helical" evidence="1">
    <location>
        <begin position="34"/>
        <end position="58"/>
    </location>
</feature>
<sequence length="136" mass="14936">MNTEHRARYVSILTKSYVTGVVAANVAFSPIYGWYAVFAILGSFVFSLPVFAVLLLLYALNFELVNRRCVLFSFIASAVALTIHCVVFIGVDGMRGALRFEEPHVYHLGLPLLIVFLSSVLFVTLASAEQTQAASD</sequence>
<feature type="transmembrane region" description="Helical" evidence="1">
    <location>
        <begin position="12"/>
        <end position="28"/>
    </location>
</feature>
<dbReference type="Proteomes" id="UP000241444">
    <property type="component" value="Unassembled WGS sequence"/>
</dbReference>
<proteinExistence type="predicted"/>
<comment type="caution">
    <text evidence="2">The sequence shown here is derived from an EMBL/GenBank/DDBJ whole genome shotgun (WGS) entry which is preliminary data.</text>
</comment>
<accession>A0A2P7BJU6</accession>
<keyword evidence="1" id="KW-0812">Transmembrane</keyword>
<keyword evidence="1" id="KW-0472">Membrane</keyword>
<dbReference type="AlphaFoldDB" id="A0A2P7BJU6"/>
<reference evidence="3" key="1">
    <citation type="submission" date="2017-11" db="EMBL/GenBank/DDBJ databases">
        <authorList>
            <person name="Kuznetsova I."/>
            <person name="Sazanova A."/>
            <person name="Chirak E."/>
            <person name="Safronova V."/>
            <person name="Willems A."/>
        </authorList>
    </citation>
    <scope>NUCLEOTIDE SEQUENCE [LARGE SCALE GENOMIC DNA]</scope>
    <source>
        <strain evidence="3">STM 196</strain>
    </source>
</reference>
<feature type="transmembrane region" description="Helical" evidence="1">
    <location>
        <begin position="110"/>
        <end position="128"/>
    </location>
</feature>
<protein>
    <submittedName>
        <fullName evidence="2">Uncharacterized protein</fullName>
    </submittedName>
</protein>
<name>A0A2P7BJU6_9HYPH</name>
<evidence type="ECO:0000256" key="1">
    <source>
        <dbReference type="SAM" id="Phobius"/>
    </source>
</evidence>